<dbReference type="InterPro" id="IPR036397">
    <property type="entry name" value="RNaseH_sf"/>
</dbReference>
<dbReference type="InterPro" id="IPR012337">
    <property type="entry name" value="RNaseH-like_sf"/>
</dbReference>
<sequence>MAVTDIASEKQDIFETAWVFFPTFLTFNNKIFVKRYNLSNKVLVHSQRPEAVPIADMEAPTVASALLSTWISRYGGPLKITTDQGRQFELCLMKSYAVCSASRTYARRPIIPPLVGW</sequence>
<dbReference type="Proteomes" id="UP000515164">
    <property type="component" value="Unplaced"/>
</dbReference>
<dbReference type="KEGG" id="bbif:117213298"/>
<evidence type="ECO:0000313" key="2">
    <source>
        <dbReference type="RefSeq" id="XP_033314556.1"/>
    </source>
</evidence>
<evidence type="ECO:0000313" key="1">
    <source>
        <dbReference type="Proteomes" id="UP000515164"/>
    </source>
</evidence>
<dbReference type="RefSeq" id="XP_033314556.1">
    <property type="nucleotide sequence ID" value="XM_033458665.1"/>
</dbReference>
<proteinExistence type="predicted"/>
<dbReference type="GeneID" id="117213298"/>
<name>A0A6P8ML99_9HYME</name>
<organism evidence="1 2">
    <name type="scientific">Bombus bifarius</name>
    <dbReference type="NCBI Taxonomy" id="103933"/>
    <lineage>
        <taxon>Eukaryota</taxon>
        <taxon>Metazoa</taxon>
        <taxon>Ecdysozoa</taxon>
        <taxon>Arthropoda</taxon>
        <taxon>Hexapoda</taxon>
        <taxon>Insecta</taxon>
        <taxon>Pterygota</taxon>
        <taxon>Neoptera</taxon>
        <taxon>Endopterygota</taxon>
        <taxon>Hymenoptera</taxon>
        <taxon>Apocrita</taxon>
        <taxon>Aculeata</taxon>
        <taxon>Apoidea</taxon>
        <taxon>Anthophila</taxon>
        <taxon>Apidae</taxon>
        <taxon>Bombus</taxon>
        <taxon>Pyrobombus</taxon>
    </lineage>
</organism>
<dbReference type="AlphaFoldDB" id="A0A6P8ML99"/>
<reference evidence="2" key="1">
    <citation type="submission" date="2025-08" db="UniProtKB">
        <authorList>
            <consortium name="RefSeq"/>
        </authorList>
    </citation>
    <scope>IDENTIFICATION</scope>
    <source>
        <tissue evidence="2">Muscle</tissue>
    </source>
</reference>
<dbReference type="GO" id="GO:0003676">
    <property type="term" value="F:nucleic acid binding"/>
    <property type="evidence" value="ECO:0007669"/>
    <property type="project" value="InterPro"/>
</dbReference>
<keyword evidence="1" id="KW-1185">Reference proteome</keyword>
<accession>A0A6P8ML99</accession>
<dbReference type="SUPFAM" id="SSF53098">
    <property type="entry name" value="Ribonuclease H-like"/>
    <property type="match status" value="1"/>
</dbReference>
<protein>
    <submittedName>
        <fullName evidence="2">Uncharacterized protein LOC117213298</fullName>
    </submittedName>
</protein>
<dbReference type="Gene3D" id="3.30.420.10">
    <property type="entry name" value="Ribonuclease H-like superfamily/Ribonuclease H"/>
    <property type="match status" value="1"/>
</dbReference>
<gene>
    <name evidence="2" type="primary">LOC117213298</name>
</gene>